<dbReference type="Proteomes" id="UP000215355">
    <property type="component" value="Chromosome 1"/>
</dbReference>
<sequence length="295" mass="32529">MKGLQILLAGLLTTVYKMSDEQVAALVAKADGEDFDAQAELSTILESDKGRISTLKTDAFNDGHKKGKSESLKDLEKQIRADFNLNDENLKGIDLIKAVHALDRQAGKNGLTDDDIKKSSLYIQLQKKLDDTSKETETKVSEAVKEAETKFNRERTLSSVKSKALEVFEGLNPVLSEDKAKAAKQREVLLRELEGYDYDTTEDGSFIVKKDGKALGDDHGNLIDFNQLVKNTASTYFDFKQSSARGSEGNKSGGSSNGTAFVPKNEAEYLKYISDTNNSVEDRGAVRDAWQKQQA</sequence>
<dbReference type="RefSeq" id="WP_139185459.1">
    <property type="nucleotide sequence ID" value="NZ_FNGK01000001.1"/>
</dbReference>
<dbReference type="KEGG" id="smiz:4412673_02617"/>
<organism evidence="1 2">
    <name type="scientific">Sphingobacterium mizutaii</name>
    <dbReference type="NCBI Taxonomy" id="1010"/>
    <lineage>
        <taxon>Bacteria</taxon>
        <taxon>Pseudomonadati</taxon>
        <taxon>Bacteroidota</taxon>
        <taxon>Sphingobacteriia</taxon>
        <taxon>Sphingobacteriales</taxon>
        <taxon>Sphingobacteriaceae</taxon>
        <taxon>Sphingobacterium</taxon>
    </lineage>
</organism>
<reference evidence="1 2" key="1">
    <citation type="submission" date="2017-06" db="EMBL/GenBank/DDBJ databases">
        <authorList>
            <consortium name="Pathogen Informatics"/>
        </authorList>
    </citation>
    <scope>NUCLEOTIDE SEQUENCE [LARGE SCALE GENOMIC DNA]</scope>
    <source>
        <strain evidence="1 2">NCTC12149</strain>
    </source>
</reference>
<evidence type="ECO:0000313" key="1">
    <source>
        <dbReference type="EMBL" id="SNV52111.1"/>
    </source>
</evidence>
<evidence type="ECO:0000313" key="2">
    <source>
        <dbReference type="Proteomes" id="UP000215355"/>
    </source>
</evidence>
<proteinExistence type="predicted"/>
<gene>
    <name evidence="1" type="ORF">SAMEA4412673_02617</name>
</gene>
<dbReference type="EMBL" id="LT906468">
    <property type="protein sequence ID" value="SNV52111.1"/>
    <property type="molecule type" value="Genomic_DNA"/>
</dbReference>
<protein>
    <submittedName>
        <fullName evidence="1">Uncharacterized protein</fullName>
    </submittedName>
</protein>
<name>A0AAJ4XCH7_9SPHI</name>
<accession>A0AAJ4XCH7</accession>
<dbReference type="AlphaFoldDB" id="A0AAJ4XCH7"/>